<dbReference type="EC" id="5.1.3.-" evidence="8"/>
<comment type="caution">
    <text evidence="10">The sequence shown here is derived from an EMBL/GenBank/DDBJ whole genome shotgun (WGS) entry which is preliminary data.</text>
</comment>
<evidence type="ECO:0000256" key="3">
    <source>
        <dbReference type="ARBA" id="ARBA00004947"/>
    </source>
</evidence>
<dbReference type="Proteomes" id="UP000007264">
    <property type="component" value="Unassembled WGS sequence"/>
</dbReference>
<name>I0YL06_COCSC</name>
<dbReference type="CDD" id="cd05247">
    <property type="entry name" value="UDP_G4E_1_SDR_e"/>
    <property type="match status" value="1"/>
</dbReference>
<keyword evidence="7 8" id="KW-0413">Isomerase</keyword>
<dbReference type="PANTHER" id="PTHR43725:SF47">
    <property type="entry name" value="UDP-GLUCOSE 4-EPIMERASE"/>
    <property type="match status" value="1"/>
</dbReference>
<dbReference type="InterPro" id="IPR016040">
    <property type="entry name" value="NAD(P)-bd_dom"/>
</dbReference>
<proteinExistence type="inferred from homology"/>
<dbReference type="GO" id="GO:0005829">
    <property type="term" value="C:cytosol"/>
    <property type="evidence" value="ECO:0007669"/>
    <property type="project" value="TreeGrafter"/>
</dbReference>
<dbReference type="GO" id="GO:0006012">
    <property type="term" value="P:galactose metabolic process"/>
    <property type="evidence" value="ECO:0007669"/>
    <property type="project" value="UniProtKB-UniPathway"/>
</dbReference>
<dbReference type="NCBIfam" id="TIGR01179">
    <property type="entry name" value="galE"/>
    <property type="match status" value="1"/>
</dbReference>
<dbReference type="Gene3D" id="3.40.50.720">
    <property type="entry name" value="NAD(P)-binding Rossmann-like Domain"/>
    <property type="match status" value="1"/>
</dbReference>
<reference evidence="10 11" key="1">
    <citation type="journal article" date="2012" name="Genome Biol.">
        <title>The genome of the polar eukaryotic microalga coccomyxa subellipsoidea reveals traits of cold adaptation.</title>
        <authorList>
            <person name="Blanc G."/>
            <person name="Agarkova I."/>
            <person name="Grimwood J."/>
            <person name="Kuo A."/>
            <person name="Brueggeman A."/>
            <person name="Dunigan D."/>
            <person name="Gurnon J."/>
            <person name="Ladunga I."/>
            <person name="Lindquist E."/>
            <person name="Lucas S."/>
            <person name="Pangilinan J."/>
            <person name="Proschold T."/>
            <person name="Salamov A."/>
            <person name="Schmutz J."/>
            <person name="Weeks D."/>
            <person name="Yamada T."/>
            <person name="Claverie J.M."/>
            <person name="Grigoriev I."/>
            <person name="Van Etten J."/>
            <person name="Lomsadze A."/>
            <person name="Borodovsky M."/>
        </authorList>
    </citation>
    <scope>NUCLEOTIDE SEQUENCE [LARGE SCALE GENOMIC DNA]</scope>
    <source>
        <strain evidence="10 11">C-169</strain>
    </source>
</reference>
<evidence type="ECO:0000256" key="1">
    <source>
        <dbReference type="ARBA" id="ARBA00000083"/>
    </source>
</evidence>
<dbReference type="InterPro" id="IPR005886">
    <property type="entry name" value="UDP_G4E"/>
</dbReference>
<evidence type="ECO:0000313" key="10">
    <source>
        <dbReference type="EMBL" id="EIE19075.1"/>
    </source>
</evidence>
<keyword evidence="8" id="KW-0119">Carbohydrate metabolism</keyword>
<dbReference type="KEGG" id="csl:COCSUDRAFT_25968"/>
<evidence type="ECO:0000256" key="8">
    <source>
        <dbReference type="RuleBase" id="RU366046"/>
    </source>
</evidence>
<comment type="catalytic activity">
    <reaction evidence="1">
        <text>UDP-alpha-D-glucose = UDP-alpha-D-galactose</text>
        <dbReference type="Rhea" id="RHEA:22168"/>
        <dbReference type="ChEBI" id="CHEBI:58885"/>
        <dbReference type="ChEBI" id="CHEBI:66914"/>
        <dbReference type="EC" id="5.1.3.2"/>
    </reaction>
</comment>
<dbReference type="Gene3D" id="3.90.25.10">
    <property type="entry name" value="UDP-galactose 4-epimerase, domain 1"/>
    <property type="match status" value="1"/>
</dbReference>
<dbReference type="UniPathway" id="UPA00214"/>
<evidence type="ECO:0000256" key="4">
    <source>
        <dbReference type="ARBA" id="ARBA00007637"/>
    </source>
</evidence>
<dbReference type="RefSeq" id="XP_005643619.1">
    <property type="nucleotide sequence ID" value="XM_005643562.1"/>
</dbReference>
<dbReference type="NCBIfam" id="NF007956">
    <property type="entry name" value="PRK10675.1"/>
    <property type="match status" value="1"/>
</dbReference>
<evidence type="ECO:0000259" key="9">
    <source>
        <dbReference type="Pfam" id="PF16363"/>
    </source>
</evidence>
<accession>I0YL06</accession>
<keyword evidence="6 8" id="KW-0520">NAD</keyword>
<evidence type="ECO:0000256" key="6">
    <source>
        <dbReference type="ARBA" id="ARBA00023027"/>
    </source>
</evidence>
<comment type="pathway">
    <text evidence="3 8">Carbohydrate metabolism; galactose metabolism.</text>
</comment>
<dbReference type="Pfam" id="PF16363">
    <property type="entry name" value="GDP_Man_Dehyd"/>
    <property type="match status" value="1"/>
</dbReference>
<dbReference type="AlphaFoldDB" id="I0YL06"/>
<gene>
    <name evidence="10" type="ORF">COCSUDRAFT_25968</name>
</gene>
<dbReference type="PANTHER" id="PTHR43725">
    <property type="entry name" value="UDP-GLUCOSE 4-EPIMERASE"/>
    <property type="match status" value="1"/>
</dbReference>
<dbReference type="GO" id="GO:0003978">
    <property type="term" value="F:UDP-glucose 4-epimerase activity"/>
    <property type="evidence" value="ECO:0007669"/>
    <property type="project" value="UniProtKB-UniRule"/>
</dbReference>
<dbReference type="EMBL" id="AGSI01000020">
    <property type="protein sequence ID" value="EIE19075.1"/>
    <property type="molecule type" value="Genomic_DNA"/>
</dbReference>
<sequence length="344" mass="38302">MGKNVFVTGGLGFIGSHTVLDLVVQDYDVTIIDNLDNAFPEAWRRMKELAGDKAHMMKFIKGDLRNFDDLDNIFSATKFDAVIHFAGRKAVGESVQFPMLYYTHNVVGAVNLIEVMRKHNVKNMVFSSSCTVYGNPERVPINEEHPLKALSPYGRTKLIIEDIFRDVAAAEPEWRIILLRYFNPVGAHPSGKIGEHPVGIPNNLMPYVQQVALGQRDALSVFGSDYPTRDGTCVRDYIHVMDLAEGHVAALDKLFASPDIGCTPINLGTGTGSTVLEMVKAFEEASGKKVAYKLVDRRAGDSVAVWAATETAERELGWKTKLDINDMCRDQWKWASLYPKGYET</sequence>
<dbReference type="SUPFAM" id="SSF51735">
    <property type="entry name" value="NAD(P)-binding Rossmann-fold domains"/>
    <property type="match status" value="1"/>
</dbReference>
<dbReference type="STRING" id="574566.I0YL06"/>
<dbReference type="InterPro" id="IPR036291">
    <property type="entry name" value="NAD(P)-bd_dom_sf"/>
</dbReference>
<comment type="similarity">
    <text evidence="4 8">Belongs to the NAD(P)-dependent epimerase/dehydratase family.</text>
</comment>
<organism evidence="10 11">
    <name type="scientific">Coccomyxa subellipsoidea (strain C-169)</name>
    <name type="common">Green microalga</name>
    <dbReference type="NCBI Taxonomy" id="574566"/>
    <lineage>
        <taxon>Eukaryota</taxon>
        <taxon>Viridiplantae</taxon>
        <taxon>Chlorophyta</taxon>
        <taxon>core chlorophytes</taxon>
        <taxon>Trebouxiophyceae</taxon>
        <taxon>Trebouxiophyceae incertae sedis</taxon>
        <taxon>Coccomyxaceae</taxon>
        <taxon>Coccomyxa</taxon>
        <taxon>Coccomyxa subellipsoidea</taxon>
    </lineage>
</organism>
<protein>
    <recommendedName>
        <fullName evidence="5 8">UDP-glucose 4-epimerase</fullName>
        <ecNumber evidence="8">5.1.3.-</ecNumber>
    </recommendedName>
</protein>
<evidence type="ECO:0000256" key="7">
    <source>
        <dbReference type="ARBA" id="ARBA00023235"/>
    </source>
</evidence>
<dbReference type="OrthoDB" id="9402762at2759"/>
<comment type="cofactor">
    <cofactor evidence="2 8">
        <name>NAD(+)</name>
        <dbReference type="ChEBI" id="CHEBI:57540"/>
    </cofactor>
</comment>
<keyword evidence="11" id="KW-1185">Reference proteome</keyword>
<evidence type="ECO:0000313" key="11">
    <source>
        <dbReference type="Proteomes" id="UP000007264"/>
    </source>
</evidence>
<evidence type="ECO:0000256" key="2">
    <source>
        <dbReference type="ARBA" id="ARBA00001911"/>
    </source>
</evidence>
<feature type="domain" description="NAD(P)-binding" evidence="9">
    <location>
        <begin position="6"/>
        <end position="330"/>
    </location>
</feature>
<dbReference type="eggNOG" id="KOG1371">
    <property type="taxonomic scope" value="Eukaryota"/>
</dbReference>
<dbReference type="GeneID" id="17037005"/>
<evidence type="ECO:0000256" key="5">
    <source>
        <dbReference type="ARBA" id="ARBA00013189"/>
    </source>
</evidence>